<dbReference type="SUPFAM" id="SSF53474">
    <property type="entry name" value="alpha/beta-Hydrolases"/>
    <property type="match status" value="1"/>
</dbReference>
<evidence type="ECO:0000256" key="1">
    <source>
        <dbReference type="SAM" id="SignalP"/>
    </source>
</evidence>
<dbReference type="Proteomes" id="UP000051326">
    <property type="component" value="Unassembled WGS sequence"/>
</dbReference>
<sequence>MREFMKPLLAAAAALLPLPAAADCVILLHGLARTETSFAVMEEVLQSRGYSVVRPGYASTEAAIQVLAEETLPGAFAACGAETTHVVSHSMGGILLRYWLQGNHPGNLGRVVMMGPPNQGSELVDELGDWEVFGLLNGPAGLQLGTGTGSLPRRLPPVNFELGVIAGNETLNPLFSSLIPGEDDGKVSVDSTKVAGMAAHLTLPVTHTYMMNNPQVMAQALHFLEEGRFEPGLGWLAAVEEIITEACQLNGGCEEAEE</sequence>
<evidence type="ECO:0000313" key="2">
    <source>
        <dbReference type="EMBL" id="CUH99908.1"/>
    </source>
</evidence>
<name>A0A0P1H9B8_9RHOB</name>
<dbReference type="STRING" id="1396826.PHA8399_02034"/>
<gene>
    <name evidence="2" type="ORF">PHA8399_02034</name>
</gene>
<feature type="signal peptide" evidence="1">
    <location>
        <begin position="1"/>
        <end position="22"/>
    </location>
</feature>
<dbReference type="PANTHER" id="PTHR37946">
    <property type="entry name" value="SLL1969 PROTEIN"/>
    <property type="match status" value="1"/>
</dbReference>
<feature type="chain" id="PRO_5006064190" evidence="1">
    <location>
        <begin position="23"/>
        <end position="258"/>
    </location>
</feature>
<dbReference type="EMBL" id="CYSR01000021">
    <property type="protein sequence ID" value="CUH99908.1"/>
    <property type="molecule type" value="Genomic_DNA"/>
</dbReference>
<dbReference type="AlphaFoldDB" id="A0A0P1H9B8"/>
<dbReference type="Gene3D" id="3.40.50.1820">
    <property type="entry name" value="alpha/beta hydrolase"/>
    <property type="match status" value="1"/>
</dbReference>
<organism evidence="2 3">
    <name type="scientific">Leisingera aquaemixtae</name>
    <dbReference type="NCBI Taxonomy" id="1396826"/>
    <lineage>
        <taxon>Bacteria</taxon>
        <taxon>Pseudomonadati</taxon>
        <taxon>Pseudomonadota</taxon>
        <taxon>Alphaproteobacteria</taxon>
        <taxon>Rhodobacterales</taxon>
        <taxon>Roseobacteraceae</taxon>
        <taxon>Leisingera</taxon>
    </lineage>
</organism>
<dbReference type="InterPro" id="IPR029058">
    <property type="entry name" value="AB_hydrolase_fold"/>
</dbReference>
<evidence type="ECO:0000313" key="3">
    <source>
        <dbReference type="Proteomes" id="UP000051326"/>
    </source>
</evidence>
<keyword evidence="1" id="KW-0732">Signal</keyword>
<protein>
    <submittedName>
        <fullName evidence="2">Alpha/beta hydrolase family protein</fullName>
    </submittedName>
</protein>
<keyword evidence="2" id="KW-0378">Hydrolase</keyword>
<proteinExistence type="predicted"/>
<dbReference type="GO" id="GO:0016787">
    <property type="term" value="F:hydrolase activity"/>
    <property type="evidence" value="ECO:0007669"/>
    <property type="project" value="UniProtKB-KW"/>
</dbReference>
<reference evidence="2 3" key="1">
    <citation type="submission" date="2015-09" db="EMBL/GenBank/DDBJ databases">
        <authorList>
            <consortium name="Swine Surveillance"/>
        </authorList>
    </citation>
    <scope>NUCLEOTIDE SEQUENCE [LARGE SCALE GENOMIC DNA]</scope>
    <source>
        <strain evidence="2 3">CECT 8399</strain>
    </source>
</reference>
<accession>A0A0P1H9B8</accession>
<dbReference type="PANTHER" id="PTHR37946:SF1">
    <property type="entry name" value="SLL1969 PROTEIN"/>
    <property type="match status" value="1"/>
</dbReference>